<organism evidence="2 3">
    <name type="scientific">Cajanus cajan</name>
    <name type="common">Pigeon pea</name>
    <name type="synonym">Cajanus indicus</name>
    <dbReference type="NCBI Taxonomy" id="3821"/>
    <lineage>
        <taxon>Eukaryota</taxon>
        <taxon>Viridiplantae</taxon>
        <taxon>Streptophyta</taxon>
        <taxon>Embryophyta</taxon>
        <taxon>Tracheophyta</taxon>
        <taxon>Spermatophyta</taxon>
        <taxon>Magnoliopsida</taxon>
        <taxon>eudicotyledons</taxon>
        <taxon>Gunneridae</taxon>
        <taxon>Pentapetalae</taxon>
        <taxon>rosids</taxon>
        <taxon>fabids</taxon>
        <taxon>Fabales</taxon>
        <taxon>Fabaceae</taxon>
        <taxon>Papilionoideae</taxon>
        <taxon>50 kb inversion clade</taxon>
        <taxon>NPAAA clade</taxon>
        <taxon>indigoferoid/millettioid clade</taxon>
        <taxon>Phaseoleae</taxon>
        <taxon>Cajanus</taxon>
    </lineage>
</organism>
<name>A0A151SGQ0_CAJCA</name>
<dbReference type="Proteomes" id="UP000075243">
    <property type="component" value="Chromosome 11"/>
</dbReference>
<proteinExistence type="predicted"/>
<reference evidence="2 3" key="1">
    <citation type="journal article" date="2012" name="Nat. Biotechnol.">
        <title>Draft genome sequence of pigeonpea (Cajanus cajan), an orphan legume crop of resource-poor farmers.</title>
        <authorList>
            <person name="Varshney R.K."/>
            <person name="Chen W."/>
            <person name="Li Y."/>
            <person name="Bharti A.K."/>
            <person name="Saxena R.K."/>
            <person name="Schlueter J.A."/>
            <person name="Donoghue M.T."/>
            <person name="Azam S."/>
            <person name="Fan G."/>
            <person name="Whaley A.M."/>
            <person name="Farmer A.D."/>
            <person name="Sheridan J."/>
            <person name="Iwata A."/>
            <person name="Tuteja R."/>
            <person name="Penmetsa R.V."/>
            <person name="Wu W."/>
            <person name="Upadhyaya H.D."/>
            <person name="Yang S.P."/>
            <person name="Shah T."/>
            <person name="Saxena K.B."/>
            <person name="Michael T."/>
            <person name="McCombie W.R."/>
            <person name="Yang B."/>
            <person name="Zhang G."/>
            <person name="Yang H."/>
            <person name="Wang J."/>
            <person name="Spillane C."/>
            <person name="Cook D.R."/>
            <person name="May G.D."/>
            <person name="Xu X."/>
            <person name="Jackson S.A."/>
        </authorList>
    </citation>
    <scope>NUCLEOTIDE SEQUENCE [LARGE SCALE GENOMIC DNA]</scope>
    <source>
        <strain evidence="3">cv. Asha</strain>
    </source>
</reference>
<feature type="domain" description="Reverse transcriptase Ty1/copia-type" evidence="1">
    <location>
        <begin position="52"/>
        <end position="97"/>
    </location>
</feature>
<dbReference type="InterPro" id="IPR013103">
    <property type="entry name" value="RVT_2"/>
</dbReference>
<accession>A0A151SGQ0</accession>
<keyword evidence="3" id="KW-1185">Reference proteome</keyword>
<dbReference type="EMBL" id="CM003613">
    <property type="protein sequence ID" value="KYP53918.1"/>
    <property type="molecule type" value="Genomic_DNA"/>
</dbReference>
<dbReference type="STRING" id="3821.A0A151SGQ0"/>
<dbReference type="Gramene" id="C.cajan_00082.t">
    <property type="protein sequence ID" value="C.cajan_00082.t.cds1"/>
    <property type="gene ID" value="C.cajan_00082"/>
</dbReference>
<dbReference type="Pfam" id="PF07727">
    <property type="entry name" value="RVT_2"/>
    <property type="match status" value="1"/>
</dbReference>
<gene>
    <name evidence="2" type="ORF">KK1_000082</name>
</gene>
<evidence type="ECO:0000313" key="2">
    <source>
        <dbReference type="EMBL" id="KYP53918.1"/>
    </source>
</evidence>
<dbReference type="AlphaFoldDB" id="A0A151SGQ0"/>
<evidence type="ECO:0000259" key="1">
    <source>
        <dbReference type="Pfam" id="PF07727"/>
    </source>
</evidence>
<evidence type="ECO:0000313" key="3">
    <source>
        <dbReference type="Proteomes" id="UP000075243"/>
    </source>
</evidence>
<sequence length="97" mass="11278">MTDYTHFSIEEASLMALMMAENGSDPHSYEEASQNMKWREAMNMEIQAIERNKTWELTDALKGVTPIGVKWVFKTKLNERGNVEKHKARLVAKRYSQ</sequence>
<protein>
    <recommendedName>
        <fullName evidence="1">Reverse transcriptase Ty1/copia-type domain-containing protein</fullName>
    </recommendedName>
</protein>